<evidence type="ECO:0000313" key="2">
    <source>
        <dbReference type="EMBL" id="KAI5077386.1"/>
    </source>
</evidence>
<dbReference type="PANTHER" id="PTHR33318:SF7">
    <property type="entry name" value="PROTEIN JASON"/>
    <property type="match status" value="1"/>
</dbReference>
<feature type="compositionally biased region" description="Polar residues" evidence="1">
    <location>
        <begin position="682"/>
        <end position="699"/>
    </location>
</feature>
<dbReference type="Proteomes" id="UP000886520">
    <property type="component" value="Chromosome 7"/>
</dbReference>
<dbReference type="OrthoDB" id="1932581at2759"/>
<keyword evidence="3" id="KW-1185">Reference proteome</keyword>
<accession>A0A9D4V088</accession>
<feature type="region of interest" description="Disordered" evidence="1">
    <location>
        <begin position="602"/>
        <end position="702"/>
    </location>
</feature>
<organism evidence="2 3">
    <name type="scientific">Adiantum capillus-veneris</name>
    <name type="common">Maidenhair fern</name>
    <dbReference type="NCBI Taxonomy" id="13818"/>
    <lineage>
        <taxon>Eukaryota</taxon>
        <taxon>Viridiplantae</taxon>
        <taxon>Streptophyta</taxon>
        <taxon>Embryophyta</taxon>
        <taxon>Tracheophyta</taxon>
        <taxon>Polypodiopsida</taxon>
        <taxon>Polypodiidae</taxon>
        <taxon>Polypodiales</taxon>
        <taxon>Pteridineae</taxon>
        <taxon>Pteridaceae</taxon>
        <taxon>Vittarioideae</taxon>
        <taxon>Adiantum</taxon>
    </lineage>
</organism>
<protein>
    <submittedName>
        <fullName evidence="2">Uncharacterized protein</fullName>
    </submittedName>
</protein>
<feature type="region of interest" description="Disordered" evidence="1">
    <location>
        <begin position="73"/>
        <end position="98"/>
    </location>
</feature>
<dbReference type="InterPro" id="IPR039300">
    <property type="entry name" value="JASON"/>
</dbReference>
<dbReference type="GO" id="GO:0007142">
    <property type="term" value="P:male meiosis II"/>
    <property type="evidence" value="ECO:0007669"/>
    <property type="project" value="InterPro"/>
</dbReference>
<name>A0A9D4V088_ADICA</name>
<proteinExistence type="predicted"/>
<dbReference type="PANTHER" id="PTHR33318">
    <property type="entry name" value="ASPARTYL/GLUTAMYL-TRNA(ASN/GLN) AMIDOTRANSFERASE SUBUNIT"/>
    <property type="match status" value="1"/>
</dbReference>
<feature type="region of interest" description="Disordered" evidence="1">
    <location>
        <begin position="190"/>
        <end position="215"/>
    </location>
</feature>
<sequence length="798" mass="88233">MDWLLSCFKCGHKRRARCSVARLESKKEGREISVASGLLSTKPVEKVANFLHDGNDNHEAKRFELGKVLPMPGSGLARTSSGYIKSEQRRRSTSRHSSDQLLLVEKLEEEINNLNKKLVEEARDLRQCSKLLDSTDAFNKALDALENTSEKGCVEESQPLLYLQSMLSKIGTTELMMDNSSAHRIDERMSEGLEEESFTLSTSIDEEHKPVEESSDRTILAPDLAKRNLDSVSVEEGSKLKLEHPANIAMCQPSIEIVNLDANKPQRIPVTKRRSSTTFSFSGFIVIENETEDTTFSEHCSSSEVSVTKIIETPDTSSENLVEASKSLFAIATSSLQSHSVSVQQSLSQMGCEDFCSLREDSEVESSIRTIDAHGSLYKANESPANTKGAYGLCSGSELDESQIEISNESYEGFSDVSGRTDFSSLCSREENTLHGSEFLPLHLLSLEDKQSAKKCNKSHTSASQIENVNDVVSRSLNFADFGSSADVQVQGISKSKGHAADFSVMREDSSNNSIDANHDFKPLYMYDEVRIKSLQKMTTFLDLEKPSDSHAAASDEAKLLETDKYVDRVTPYMGSQGELSTLACNTTVKFSLGKTFSINSPSSDTLPHPFHTDPPSQQVDQRGNKSSVETLSTPISVNSCASMVSLSKDDPNKPDDTPLRTPLSKDDSNKPDYTPLRTPFASLSLSETPNSQNSQGSPTIVGEDRPILGTVAAHWNHSSSSAKKWWDGKGIPNSTNKYKEDQKVSWHATPFEVRLERALAKQGRVFQKKLFIGASEMEYRKSGNHNDPRFPCICRFI</sequence>
<evidence type="ECO:0000256" key="1">
    <source>
        <dbReference type="SAM" id="MobiDB-lite"/>
    </source>
</evidence>
<gene>
    <name evidence="2" type="ORF">GOP47_0007210</name>
</gene>
<dbReference type="EMBL" id="JABFUD020000007">
    <property type="protein sequence ID" value="KAI5077386.1"/>
    <property type="molecule type" value="Genomic_DNA"/>
</dbReference>
<feature type="compositionally biased region" description="Polar residues" evidence="1">
    <location>
        <begin position="615"/>
        <end position="646"/>
    </location>
</feature>
<reference evidence="2" key="1">
    <citation type="submission" date="2021-01" db="EMBL/GenBank/DDBJ databases">
        <title>Adiantum capillus-veneris genome.</title>
        <authorList>
            <person name="Fang Y."/>
            <person name="Liao Q."/>
        </authorList>
    </citation>
    <scope>NUCLEOTIDE SEQUENCE</scope>
    <source>
        <strain evidence="2">H3</strain>
        <tissue evidence="2">Leaf</tissue>
    </source>
</reference>
<feature type="compositionally biased region" description="Basic and acidic residues" evidence="1">
    <location>
        <begin position="648"/>
        <end position="671"/>
    </location>
</feature>
<feature type="compositionally biased region" description="Basic and acidic residues" evidence="1">
    <location>
        <begin position="205"/>
        <end position="215"/>
    </location>
</feature>
<comment type="caution">
    <text evidence="2">The sequence shown here is derived from an EMBL/GenBank/DDBJ whole genome shotgun (WGS) entry which is preliminary data.</text>
</comment>
<evidence type="ECO:0000313" key="3">
    <source>
        <dbReference type="Proteomes" id="UP000886520"/>
    </source>
</evidence>
<dbReference type="AlphaFoldDB" id="A0A9D4V088"/>